<dbReference type="Gene3D" id="2.60.120.260">
    <property type="entry name" value="Galactose-binding domain-like"/>
    <property type="match status" value="1"/>
</dbReference>
<sequence length="438" mass="45237">MNLVLKKLAALTSATALLSAGLVGITASAASAASAPLTVTFEDGDTSGYVLGNTGEYIADFEGNESVLETSLPGGRAGNGAKLHIKADAMPWSGTTFLKTSAAAVQDGTLFSGVFPYANIDVYSTVAGDMMLKMEGGCAATEIKVAHGGTGWETLHFENGSLTGCTMASFFPLFFVDGRQGLDVYIDNASFPGAETPDVVVPVTAPSTLLDFEGNNAFIDFGGAVSSTTATPAGASAGNAAKIVAGGECWAGVTLVTASATNTMLSDGHTSVTANVYVPAAGASVRMKLENSDDGGVFVEKDATAAMAGWNRLTWDFSNFNSANVYNKVSVFPGFSCVDAANAKGDYYFDDIAFNGAVTPKLPAWAKITSSSKRVVAVTVGNARGQQMTVTIHGVRTFKMVIPSSATRTFKFNVGHSGVQKVTVTIGSMKVSKKQDVK</sequence>
<evidence type="ECO:0000313" key="2">
    <source>
        <dbReference type="EMBL" id="CAB4608935.1"/>
    </source>
</evidence>
<name>A0A6J6BUB4_9ZZZZ</name>
<dbReference type="EMBL" id="CAEZUW010000029">
    <property type="protein sequence ID" value="CAB4608935.1"/>
    <property type="molecule type" value="Genomic_DNA"/>
</dbReference>
<accession>A0A6J6BUB4</accession>
<reference evidence="1" key="1">
    <citation type="submission" date="2020-05" db="EMBL/GenBank/DDBJ databases">
        <authorList>
            <person name="Chiriac C."/>
            <person name="Salcher M."/>
            <person name="Ghai R."/>
            <person name="Kavagutti S V."/>
        </authorList>
    </citation>
    <scope>NUCLEOTIDE SEQUENCE</scope>
</reference>
<proteinExistence type="predicted"/>
<dbReference type="EMBL" id="CAEZSH010000087">
    <property type="protein sequence ID" value="CAB4541738.1"/>
    <property type="molecule type" value="Genomic_DNA"/>
</dbReference>
<organism evidence="1">
    <name type="scientific">freshwater metagenome</name>
    <dbReference type="NCBI Taxonomy" id="449393"/>
    <lineage>
        <taxon>unclassified sequences</taxon>
        <taxon>metagenomes</taxon>
        <taxon>ecological metagenomes</taxon>
    </lineage>
</organism>
<protein>
    <submittedName>
        <fullName evidence="1">Unannotated protein</fullName>
    </submittedName>
</protein>
<evidence type="ECO:0000313" key="1">
    <source>
        <dbReference type="EMBL" id="CAB4541738.1"/>
    </source>
</evidence>
<dbReference type="AlphaFoldDB" id="A0A6J6BUB4"/>
<gene>
    <name evidence="1" type="ORF">UFOPK1410_00737</name>
    <name evidence="2" type="ORF">UFOPK1855_00292</name>
</gene>